<accession>A7TUQ4</accession>
<dbReference type="Gene3D" id="1.10.1740.10">
    <property type="match status" value="1"/>
</dbReference>
<reference evidence="7" key="1">
    <citation type="journal article" date="2007" name="Mol. Microbiol.">
        <title>Analysis of a genomic island housing genes for DNA S-modification system in Streptomyces lividans 66 and its counterparts in other distantly related bacteria.</title>
        <authorList>
            <person name="He X."/>
            <person name="Ou H.Y."/>
            <person name="Yu Q."/>
            <person name="Zhou X."/>
            <person name="Wu J."/>
            <person name="Liang J."/>
            <person name="Zhang W."/>
            <person name="Rajakumar K."/>
            <person name="Deng Z."/>
        </authorList>
    </citation>
    <scope>NUCLEOTIDE SEQUENCE</scope>
    <source>
        <strain evidence="7">66</strain>
    </source>
</reference>
<dbReference type="EMBL" id="EF210454">
    <property type="protein sequence ID" value="ABP49083.1"/>
    <property type="molecule type" value="Genomic_DNA"/>
</dbReference>
<name>A7TUQ4_STRLI</name>
<keyword evidence="2" id="KW-0805">Transcription regulation</keyword>
<evidence type="ECO:0000256" key="4">
    <source>
        <dbReference type="ARBA" id="ARBA00023125"/>
    </source>
</evidence>
<dbReference type="InterPro" id="IPR036388">
    <property type="entry name" value="WH-like_DNA-bd_sf"/>
</dbReference>
<evidence type="ECO:0000256" key="3">
    <source>
        <dbReference type="ARBA" id="ARBA00023082"/>
    </source>
</evidence>
<gene>
    <name evidence="7" type="ORF">SLG07</name>
</gene>
<evidence type="ECO:0000256" key="5">
    <source>
        <dbReference type="ARBA" id="ARBA00023163"/>
    </source>
</evidence>
<dbReference type="AlphaFoldDB" id="A7TUQ4"/>
<sequence length="241" mass="26525">MGGTGRFCCDGLVGGSARRLHRPGGLPAVLNGRARQQEEDSESRCLLLLGAPHDAKFDDVVQRIRRDIIRSLSTFAISTAEREDLANEALLRFLKHAQPVDNPVAYLITMARRLAGKSLETARAEQLTDDITSIVSTPVSIDDDCEELDHTAWGLSDDDVLAQRSRRAVRAVPGQSGEVIRARLLEGHSAAEVAQQTGRPANQVYQEYRRGLAAVRNDPAIRPYVRDSYVTRRRPQGDSDG</sequence>
<dbReference type="PANTHER" id="PTHR43133:SF8">
    <property type="entry name" value="RNA POLYMERASE SIGMA FACTOR HI_1459-RELATED"/>
    <property type="match status" value="1"/>
</dbReference>
<evidence type="ECO:0000259" key="6">
    <source>
        <dbReference type="Pfam" id="PF04542"/>
    </source>
</evidence>
<evidence type="ECO:0000256" key="1">
    <source>
        <dbReference type="ARBA" id="ARBA00010641"/>
    </source>
</evidence>
<dbReference type="GO" id="GO:0003677">
    <property type="term" value="F:DNA binding"/>
    <property type="evidence" value="ECO:0007669"/>
    <property type="project" value="UniProtKB-KW"/>
</dbReference>
<proteinExistence type="inferred from homology"/>
<dbReference type="GO" id="GO:0006352">
    <property type="term" value="P:DNA-templated transcription initiation"/>
    <property type="evidence" value="ECO:0007669"/>
    <property type="project" value="InterPro"/>
</dbReference>
<evidence type="ECO:0000256" key="2">
    <source>
        <dbReference type="ARBA" id="ARBA00023015"/>
    </source>
</evidence>
<keyword evidence="4" id="KW-0238">DNA-binding</keyword>
<dbReference type="GO" id="GO:0016987">
    <property type="term" value="F:sigma factor activity"/>
    <property type="evidence" value="ECO:0007669"/>
    <property type="project" value="UniProtKB-KW"/>
</dbReference>
<dbReference type="InterPro" id="IPR013325">
    <property type="entry name" value="RNA_pol_sigma_r2"/>
</dbReference>
<organism evidence="7">
    <name type="scientific">Streptomyces lividans</name>
    <dbReference type="NCBI Taxonomy" id="1916"/>
    <lineage>
        <taxon>Bacteria</taxon>
        <taxon>Bacillati</taxon>
        <taxon>Actinomycetota</taxon>
        <taxon>Actinomycetes</taxon>
        <taxon>Kitasatosporales</taxon>
        <taxon>Streptomycetaceae</taxon>
        <taxon>Streptomyces</taxon>
    </lineage>
</organism>
<dbReference type="SUPFAM" id="SSF88946">
    <property type="entry name" value="Sigma2 domain of RNA polymerase sigma factors"/>
    <property type="match status" value="1"/>
</dbReference>
<feature type="domain" description="RNA polymerase sigma-70 region 2" evidence="6">
    <location>
        <begin position="61"/>
        <end position="120"/>
    </location>
</feature>
<dbReference type="Gene3D" id="1.10.10.10">
    <property type="entry name" value="Winged helix-like DNA-binding domain superfamily/Winged helix DNA-binding domain"/>
    <property type="match status" value="1"/>
</dbReference>
<keyword evidence="3" id="KW-0731">Sigma factor</keyword>
<comment type="similarity">
    <text evidence="1">Belongs to the sigma-70 factor family. ECF subfamily.</text>
</comment>
<keyword evidence="5" id="KW-0804">Transcription</keyword>
<dbReference type="InterPro" id="IPR013324">
    <property type="entry name" value="RNA_pol_sigma_r3/r4-like"/>
</dbReference>
<dbReference type="Pfam" id="PF04542">
    <property type="entry name" value="Sigma70_r2"/>
    <property type="match status" value="1"/>
</dbReference>
<dbReference type="PANTHER" id="PTHR43133">
    <property type="entry name" value="RNA POLYMERASE ECF-TYPE SIGMA FACTO"/>
    <property type="match status" value="1"/>
</dbReference>
<dbReference type="InterPro" id="IPR007627">
    <property type="entry name" value="RNA_pol_sigma70_r2"/>
</dbReference>
<dbReference type="SUPFAM" id="SSF88659">
    <property type="entry name" value="Sigma3 and sigma4 domains of RNA polymerase sigma factors"/>
    <property type="match status" value="1"/>
</dbReference>
<protein>
    <recommendedName>
        <fullName evidence="6">RNA polymerase sigma-70 region 2 domain-containing protein</fullName>
    </recommendedName>
</protein>
<dbReference type="InterPro" id="IPR039425">
    <property type="entry name" value="RNA_pol_sigma-70-like"/>
</dbReference>
<evidence type="ECO:0000313" key="7">
    <source>
        <dbReference type="EMBL" id="ABP49083.1"/>
    </source>
</evidence>